<feature type="transmembrane region" description="Helical" evidence="1">
    <location>
        <begin position="59"/>
        <end position="80"/>
    </location>
</feature>
<dbReference type="AlphaFoldDB" id="D1AJ93"/>
<protein>
    <submittedName>
        <fullName evidence="2">Uncharacterized protein</fullName>
    </submittedName>
</protein>
<keyword evidence="1" id="KW-0472">Membrane</keyword>
<reference evidence="3" key="1">
    <citation type="submission" date="2009-09" db="EMBL/GenBank/DDBJ databases">
        <title>The complete chromosome of Sebaldella termitidis ATCC 33386.</title>
        <authorList>
            <consortium name="US DOE Joint Genome Institute (JGI-PGF)"/>
            <person name="Lucas S."/>
            <person name="Copeland A."/>
            <person name="Lapidus A."/>
            <person name="Glavina del Rio T."/>
            <person name="Dalin E."/>
            <person name="Tice H."/>
            <person name="Bruce D."/>
            <person name="Goodwin L."/>
            <person name="Pitluck S."/>
            <person name="Kyrpides N."/>
            <person name="Mavromatis K."/>
            <person name="Ivanova N."/>
            <person name="Mikhailova N."/>
            <person name="Sims D."/>
            <person name="Meincke L."/>
            <person name="Brettin T."/>
            <person name="Detter J.C."/>
            <person name="Han C."/>
            <person name="Larimer F."/>
            <person name="Land M."/>
            <person name="Hauser L."/>
            <person name="Markowitz V."/>
            <person name="Cheng J.F."/>
            <person name="Hugenholtz P."/>
            <person name="Woyke T."/>
            <person name="Wu D."/>
            <person name="Eisen J.A."/>
        </authorList>
    </citation>
    <scope>NUCLEOTIDE SEQUENCE [LARGE SCALE GENOMIC DNA]</scope>
    <source>
        <strain evidence="3">ATCC 33386 / NCTC 11300</strain>
    </source>
</reference>
<dbReference type="RefSeq" id="WP_012861375.1">
    <property type="nucleotide sequence ID" value="NC_013517.1"/>
</dbReference>
<dbReference type="KEGG" id="str:Sterm_1924"/>
<accession>D1AJ93</accession>
<evidence type="ECO:0000313" key="3">
    <source>
        <dbReference type="Proteomes" id="UP000000845"/>
    </source>
</evidence>
<organism evidence="2 3">
    <name type="scientific">Sebaldella termitidis (strain ATCC 33386 / NCTC 11300)</name>
    <dbReference type="NCBI Taxonomy" id="526218"/>
    <lineage>
        <taxon>Bacteria</taxon>
        <taxon>Fusobacteriati</taxon>
        <taxon>Fusobacteriota</taxon>
        <taxon>Fusobacteriia</taxon>
        <taxon>Fusobacteriales</taxon>
        <taxon>Leptotrichiaceae</taxon>
        <taxon>Sebaldella</taxon>
    </lineage>
</organism>
<dbReference type="STRING" id="526218.Sterm_1924"/>
<evidence type="ECO:0000313" key="2">
    <source>
        <dbReference type="EMBL" id="ACZ08781.1"/>
    </source>
</evidence>
<dbReference type="HOGENOM" id="CLU_1991134_0_0_0"/>
<gene>
    <name evidence="2" type="ordered locus">Sterm_1924</name>
</gene>
<keyword evidence="1" id="KW-0812">Transmembrane</keyword>
<keyword evidence="3" id="KW-1185">Reference proteome</keyword>
<keyword evidence="1" id="KW-1133">Transmembrane helix</keyword>
<dbReference type="EMBL" id="CP001739">
    <property type="protein sequence ID" value="ACZ08781.1"/>
    <property type="molecule type" value="Genomic_DNA"/>
</dbReference>
<feature type="transmembrane region" description="Helical" evidence="1">
    <location>
        <begin position="92"/>
        <end position="111"/>
    </location>
</feature>
<sequence length="133" mass="15521">MNKKEKIWLGFLAFAPFAAAVIINGMIAKNLTSIMAMIFEDAFFSDILALILKDYSFIFILWGISCILSLTQKVVYIILALKNKNIKRTIKFLYIVCMVFFEIAVMIYFYLEILHGKKEKKEEDEEENTVWID</sequence>
<evidence type="ECO:0000256" key="1">
    <source>
        <dbReference type="SAM" id="Phobius"/>
    </source>
</evidence>
<proteinExistence type="predicted"/>
<feature type="transmembrane region" description="Helical" evidence="1">
    <location>
        <begin position="7"/>
        <end position="28"/>
    </location>
</feature>
<dbReference type="Proteomes" id="UP000000845">
    <property type="component" value="Chromosome"/>
</dbReference>
<reference evidence="2 3" key="2">
    <citation type="journal article" date="2010" name="Stand. Genomic Sci.">
        <title>Complete genome sequence of Sebaldella termitidis type strain (NCTC 11300).</title>
        <authorList>
            <person name="Harmon-Smith M."/>
            <person name="Celia L."/>
            <person name="Chertkov O."/>
            <person name="Lapidus A."/>
            <person name="Copeland A."/>
            <person name="Glavina Del Rio T."/>
            <person name="Nolan M."/>
            <person name="Lucas S."/>
            <person name="Tice H."/>
            <person name="Cheng J.F."/>
            <person name="Han C."/>
            <person name="Detter J.C."/>
            <person name="Bruce D."/>
            <person name="Goodwin L."/>
            <person name="Pitluck S."/>
            <person name="Pati A."/>
            <person name="Liolios K."/>
            <person name="Ivanova N."/>
            <person name="Mavromatis K."/>
            <person name="Mikhailova N."/>
            <person name="Chen A."/>
            <person name="Palaniappan K."/>
            <person name="Land M."/>
            <person name="Hauser L."/>
            <person name="Chang Y.J."/>
            <person name="Jeffries C.D."/>
            <person name="Brettin T."/>
            <person name="Goker M."/>
            <person name="Beck B."/>
            <person name="Bristow J."/>
            <person name="Eisen J.A."/>
            <person name="Markowitz V."/>
            <person name="Hugenholtz P."/>
            <person name="Kyrpides N.C."/>
            <person name="Klenk H.P."/>
            <person name="Chen F."/>
        </authorList>
    </citation>
    <scope>NUCLEOTIDE SEQUENCE [LARGE SCALE GENOMIC DNA]</scope>
    <source>
        <strain evidence="3">ATCC 33386 / NCTC 11300</strain>
    </source>
</reference>
<name>D1AJ93_SEBTE</name>